<protein>
    <submittedName>
        <fullName evidence="1">Uncharacterized protein</fullName>
    </submittedName>
</protein>
<dbReference type="AlphaFoldDB" id="A0A6A2XUK4"/>
<evidence type="ECO:0000313" key="2">
    <source>
        <dbReference type="Proteomes" id="UP000436088"/>
    </source>
</evidence>
<organism evidence="1 2">
    <name type="scientific">Hibiscus syriacus</name>
    <name type="common">Rose of Sharon</name>
    <dbReference type="NCBI Taxonomy" id="106335"/>
    <lineage>
        <taxon>Eukaryota</taxon>
        <taxon>Viridiplantae</taxon>
        <taxon>Streptophyta</taxon>
        <taxon>Embryophyta</taxon>
        <taxon>Tracheophyta</taxon>
        <taxon>Spermatophyta</taxon>
        <taxon>Magnoliopsida</taxon>
        <taxon>eudicotyledons</taxon>
        <taxon>Gunneridae</taxon>
        <taxon>Pentapetalae</taxon>
        <taxon>rosids</taxon>
        <taxon>malvids</taxon>
        <taxon>Malvales</taxon>
        <taxon>Malvaceae</taxon>
        <taxon>Malvoideae</taxon>
        <taxon>Hibiscus</taxon>
    </lineage>
</organism>
<keyword evidence="2" id="KW-1185">Reference proteome</keyword>
<evidence type="ECO:0000313" key="1">
    <source>
        <dbReference type="EMBL" id="KAE8657744.1"/>
    </source>
</evidence>
<dbReference type="EMBL" id="VEPZ02001755">
    <property type="protein sequence ID" value="KAE8657744.1"/>
    <property type="molecule type" value="Genomic_DNA"/>
</dbReference>
<sequence length="121" mass="13752">MVKSERYGSFRAGSFCRENMVPEGGDGAMVVSERGNRENSWFLGSRRRSDIGGKSYVFPSYVDKGEEYSSSSVSITRMKKMGGLNSLYHSKFHFRASIYEGLKQAVPWSRRDKKDRQAYVG</sequence>
<accession>A0A6A2XUK4</accession>
<reference evidence="1" key="1">
    <citation type="submission" date="2019-09" db="EMBL/GenBank/DDBJ databases">
        <title>Draft genome information of white flower Hibiscus syriacus.</title>
        <authorList>
            <person name="Kim Y.-M."/>
        </authorList>
    </citation>
    <scope>NUCLEOTIDE SEQUENCE [LARGE SCALE GENOMIC DNA]</scope>
    <source>
        <strain evidence="1">YM2019G1</strain>
    </source>
</reference>
<name>A0A6A2XUK4_HIBSY</name>
<dbReference type="Proteomes" id="UP000436088">
    <property type="component" value="Unassembled WGS sequence"/>
</dbReference>
<gene>
    <name evidence="1" type="ORF">F3Y22_tig00116983pilonHSYRG00082</name>
</gene>
<comment type="caution">
    <text evidence="1">The sequence shown here is derived from an EMBL/GenBank/DDBJ whole genome shotgun (WGS) entry which is preliminary data.</text>
</comment>
<proteinExistence type="predicted"/>